<gene>
    <name evidence="3" type="ORF">RJ641_025558</name>
</gene>
<feature type="region of interest" description="Disordered" evidence="1">
    <location>
        <begin position="1"/>
        <end position="26"/>
    </location>
</feature>
<comment type="caution">
    <text evidence="3">The sequence shown here is derived from an EMBL/GenBank/DDBJ whole genome shotgun (WGS) entry which is preliminary data.</text>
</comment>
<keyword evidence="4" id="KW-1185">Reference proteome</keyword>
<dbReference type="PANTHER" id="PTHR33624">
    <property type="entry name" value="SIGMA FACTOR BINDING PROTEIN 1, CHLOROPLASTIC"/>
    <property type="match status" value="1"/>
</dbReference>
<reference evidence="3 4" key="1">
    <citation type="submission" date="2023-12" db="EMBL/GenBank/DDBJ databases">
        <title>A high-quality genome assembly for Dillenia turbinata (Dilleniales).</title>
        <authorList>
            <person name="Chanderbali A."/>
        </authorList>
    </citation>
    <scope>NUCLEOTIDE SEQUENCE [LARGE SCALE GENOMIC DNA]</scope>
    <source>
        <strain evidence="3">LSX21</strain>
        <tissue evidence="3">Leaf</tissue>
    </source>
</reference>
<evidence type="ECO:0000313" key="3">
    <source>
        <dbReference type="EMBL" id="KAK6944456.1"/>
    </source>
</evidence>
<feature type="compositionally biased region" description="Basic residues" evidence="1">
    <location>
        <begin position="14"/>
        <end position="26"/>
    </location>
</feature>
<accession>A0AAN8WAN8</accession>
<sequence>MDNNSSTPSVQQRQNRKSTKPKSKKPIKVVYISNPVSYKTSASEFRALVQQLTGQHSEFPYDPKLSPPPIARDCHVELMKKIGEDSLEEERKDNGAVFVEENGNYQMPKSWDVDLEQEEVEDVFTRQMIDNFPGSFTPCFLDDSSFC</sequence>
<feature type="compositionally biased region" description="Polar residues" evidence="1">
    <location>
        <begin position="1"/>
        <end position="13"/>
    </location>
</feature>
<protein>
    <submittedName>
        <fullName evidence="3">VQ protein</fullName>
    </submittedName>
</protein>
<dbReference type="EMBL" id="JBAMMX010000003">
    <property type="protein sequence ID" value="KAK6944456.1"/>
    <property type="molecule type" value="Genomic_DNA"/>
</dbReference>
<dbReference type="InterPro" id="IPR039335">
    <property type="entry name" value="SIB1/2"/>
</dbReference>
<dbReference type="Proteomes" id="UP001370490">
    <property type="component" value="Unassembled WGS sequence"/>
</dbReference>
<organism evidence="3 4">
    <name type="scientific">Dillenia turbinata</name>
    <dbReference type="NCBI Taxonomy" id="194707"/>
    <lineage>
        <taxon>Eukaryota</taxon>
        <taxon>Viridiplantae</taxon>
        <taxon>Streptophyta</taxon>
        <taxon>Embryophyta</taxon>
        <taxon>Tracheophyta</taxon>
        <taxon>Spermatophyta</taxon>
        <taxon>Magnoliopsida</taxon>
        <taxon>eudicotyledons</taxon>
        <taxon>Gunneridae</taxon>
        <taxon>Pentapetalae</taxon>
        <taxon>Dilleniales</taxon>
        <taxon>Dilleniaceae</taxon>
        <taxon>Dillenia</taxon>
    </lineage>
</organism>
<dbReference type="PANTHER" id="PTHR33624:SF2">
    <property type="entry name" value="SIGMA FACTOR BINDING PROTEIN 1, CHLOROPLASTIC"/>
    <property type="match status" value="1"/>
</dbReference>
<name>A0AAN8WAN8_9MAGN</name>
<feature type="domain" description="VQ" evidence="2">
    <location>
        <begin position="32"/>
        <end position="57"/>
    </location>
</feature>
<dbReference type="Pfam" id="PF05678">
    <property type="entry name" value="VQ"/>
    <property type="match status" value="1"/>
</dbReference>
<proteinExistence type="predicted"/>
<dbReference type="InterPro" id="IPR008889">
    <property type="entry name" value="VQ"/>
</dbReference>
<evidence type="ECO:0000256" key="1">
    <source>
        <dbReference type="SAM" id="MobiDB-lite"/>
    </source>
</evidence>
<evidence type="ECO:0000313" key="4">
    <source>
        <dbReference type="Proteomes" id="UP001370490"/>
    </source>
</evidence>
<evidence type="ECO:0000259" key="2">
    <source>
        <dbReference type="Pfam" id="PF05678"/>
    </source>
</evidence>
<dbReference type="AlphaFoldDB" id="A0AAN8WAN8"/>